<organism evidence="1 2">
    <name type="scientific">Araneus ventricosus</name>
    <name type="common">Orbweaver spider</name>
    <name type="synonym">Epeira ventricosa</name>
    <dbReference type="NCBI Taxonomy" id="182803"/>
    <lineage>
        <taxon>Eukaryota</taxon>
        <taxon>Metazoa</taxon>
        <taxon>Ecdysozoa</taxon>
        <taxon>Arthropoda</taxon>
        <taxon>Chelicerata</taxon>
        <taxon>Arachnida</taxon>
        <taxon>Araneae</taxon>
        <taxon>Araneomorphae</taxon>
        <taxon>Entelegynae</taxon>
        <taxon>Araneoidea</taxon>
        <taxon>Araneidae</taxon>
        <taxon>Araneus</taxon>
    </lineage>
</organism>
<dbReference type="AlphaFoldDB" id="A0A4Y2J582"/>
<evidence type="ECO:0000313" key="2">
    <source>
        <dbReference type="Proteomes" id="UP000499080"/>
    </source>
</evidence>
<reference evidence="1 2" key="1">
    <citation type="journal article" date="2019" name="Sci. Rep.">
        <title>Orb-weaving spider Araneus ventricosus genome elucidates the spidroin gene catalogue.</title>
        <authorList>
            <person name="Kono N."/>
            <person name="Nakamura H."/>
            <person name="Ohtoshi R."/>
            <person name="Moran D.A.P."/>
            <person name="Shinohara A."/>
            <person name="Yoshida Y."/>
            <person name="Fujiwara M."/>
            <person name="Mori M."/>
            <person name="Tomita M."/>
            <person name="Arakawa K."/>
        </authorList>
    </citation>
    <scope>NUCLEOTIDE SEQUENCE [LARGE SCALE GENOMIC DNA]</scope>
</reference>
<comment type="caution">
    <text evidence="1">The sequence shown here is derived from an EMBL/GenBank/DDBJ whole genome shotgun (WGS) entry which is preliminary data.</text>
</comment>
<sequence length="90" mass="10610">MRETKELMEAGLSLMDEEGPPLLTWGSRSSWRNSWTVKGCCSTKSQPTISGIFIKEFSTFLYTKYTKRKYCNRQKMRTRDFDESPRFKPP</sequence>
<accession>A0A4Y2J582</accession>
<keyword evidence="2" id="KW-1185">Reference proteome</keyword>
<dbReference type="EMBL" id="BGPR01003209">
    <property type="protein sequence ID" value="GBM85130.1"/>
    <property type="molecule type" value="Genomic_DNA"/>
</dbReference>
<gene>
    <name evidence="1" type="ORF">AVEN_67792_1</name>
</gene>
<protein>
    <submittedName>
        <fullName evidence="1">Uncharacterized protein</fullName>
    </submittedName>
</protein>
<proteinExistence type="predicted"/>
<dbReference type="Proteomes" id="UP000499080">
    <property type="component" value="Unassembled WGS sequence"/>
</dbReference>
<name>A0A4Y2J582_ARAVE</name>
<evidence type="ECO:0000313" key="1">
    <source>
        <dbReference type="EMBL" id="GBM85130.1"/>
    </source>
</evidence>